<evidence type="ECO:0000313" key="6">
    <source>
        <dbReference type="Proteomes" id="UP000324629"/>
    </source>
</evidence>
<comment type="caution">
    <text evidence="5">The sequence shown here is derived from an EMBL/GenBank/DDBJ whole genome shotgun (WGS) entry which is preliminary data.</text>
</comment>
<dbReference type="PANTHER" id="PTHR12399:SF0">
    <property type="entry name" value="EUKARYOTIC TRANSLATION INITIATION FACTOR 3 SUBUNIT D"/>
    <property type="match status" value="1"/>
</dbReference>
<dbReference type="PANTHER" id="PTHR12399">
    <property type="entry name" value="EUKARYOTIC TRANSLATION INITIATION FACTOR 3 SUBUNIT 7"/>
    <property type="match status" value="1"/>
</dbReference>
<dbReference type="GO" id="GO:0003723">
    <property type="term" value="F:RNA binding"/>
    <property type="evidence" value="ECO:0007669"/>
    <property type="project" value="UniProtKB-KW"/>
</dbReference>
<gene>
    <name evidence="5" type="ORF">DEA37_0012288</name>
</gene>
<evidence type="ECO:0000256" key="2">
    <source>
        <dbReference type="ARBA" id="ARBA00022540"/>
    </source>
</evidence>
<dbReference type="EMBL" id="QNGE01000285">
    <property type="protein sequence ID" value="KAA3681083.1"/>
    <property type="molecule type" value="Genomic_DNA"/>
</dbReference>
<dbReference type="GO" id="GO:0005852">
    <property type="term" value="C:eukaryotic translation initiation factor 3 complex"/>
    <property type="evidence" value="ECO:0007669"/>
    <property type="project" value="InterPro"/>
</dbReference>
<accession>A0A5J4NZV4</accession>
<dbReference type="Proteomes" id="UP000324629">
    <property type="component" value="Unassembled WGS sequence"/>
</dbReference>
<keyword evidence="1" id="KW-0963">Cytoplasm</keyword>
<keyword evidence="6" id="KW-1185">Reference proteome</keyword>
<proteinExistence type="predicted"/>
<evidence type="ECO:0000256" key="3">
    <source>
        <dbReference type="ARBA" id="ARBA00022884"/>
    </source>
</evidence>
<keyword evidence="3" id="KW-0694">RNA-binding</keyword>
<dbReference type="AlphaFoldDB" id="A0A5J4NZV4"/>
<keyword evidence="2" id="KW-0396">Initiation factor</keyword>
<reference evidence="5 6" key="1">
    <citation type="journal article" date="2019" name="Gigascience">
        <title>Whole-genome sequence of the oriental lung fluke Paragonimus westermani.</title>
        <authorList>
            <person name="Oey H."/>
            <person name="Zakrzewski M."/>
            <person name="Narain K."/>
            <person name="Devi K.R."/>
            <person name="Agatsuma T."/>
            <person name="Nawaratna S."/>
            <person name="Gobert G.N."/>
            <person name="Jones M.K."/>
            <person name="Ragan M.A."/>
            <person name="McManus D.P."/>
            <person name="Krause L."/>
        </authorList>
    </citation>
    <scope>NUCLEOTIDE SEQUENCE [LARGE SCALE GENOMIC DNA]</scope>
    <source>
        <strain evidence="5 6">IND2009</strain>
    </source>
</reference>
<sequence length="123" mass="14330">MPYLPFSKDMRLGRVADWSGNVYQDIKSKGRYMSQFSGAQYAYIHDENDSNFQLVSSARDIKSSNLGKRYRLPIRGRRIGVGRGYVNMGTRGGYMPQSGGVYQNWKLRNMSGRDRMQQNRRRY</sequence>
<dbReference type="GO" id="GO:0003743">
    <property type="term" value="F:translation initiation factor activity"/>
    <property type="evidence" value="ECO:0007669"/>
    <property type="project" value="UniProtKB-KW"/>
</dbReference>
<name>A0A5J4NZV4_9TREM</name>
<evidence type="ECO:0000256" key="1">
    <source>
        <dbReference type="ARBA" id="ARBA00022490"/>
    </source>
</evidence>
<dbReference type="Pfam" id="PF05091">
    <property type="entry name" value="eIF-3_zeta"/>
    <property type="match status" value="1"/>
</dbReference>
<organism evidence="5 6">
    <name type="scientific">Paragonimus westermani</name>
    <dbReference type="NCBI Taxonomy" id="34504"/>
    <lineage>
        <taxon>Eukaryota</taxon>
        <taxon>Metazoa</taxon>
        <taxon>Spiralia</taxon>
        <taxon>Lophotrochozoa</taxon>
        <taxon>Platyhelminthes</taxon>
        <taxon>Trematoda</taxon>
        <taxon>Digenea</taxon>
        <taxon>Plagiorchiida</taxon>
        <taxon>Troglotremata</taxon>
        <taxon>Troglotrematidae</taxon>
        <taxon>Paragonimus</taxon>
    </lineage>
</organism>
<keyword evidence="4" id="KW-0648">Protein biosynthesis</keyword>
<protein>
    <submittedName>
        <fullName evidence="5">Uncharacterized protein</fullName>
    </submittedName>
</protein>
<dbReference type="InterPro" id="IPR007783">
    <property type="entry name" value="eIF3d"/>
</dbReference>
<evidence type="ECO:0000313" key="5">
    <source>
        <dbReference type="EMBL" id="KAA3681083.1"/>
    </source>
</evidence>
<evidence type="ECO:0000256" key="4">
    <source>
        <dbReference type="ARBA" id="ARBA00022917"/>
    </source>
</evidence>